<protein>
    <recommendedName>
        <fullName evidence="6">Ribosomal RNA small subunit methyltransferase G</fullName>
        <ecNumber evidence="6">2.1.1.170</ecNumber>
    </recommendedName>
    <alternativeName>
        <fullName evidence="6">16S rRNA 7-methylguanosine methyltransferase</fullName>
        <shortName evidence="6">16S rRNA m7G methyltransferase</shortName>
    </alternativeName>
</protein>
<dbReference type="Pfam" id="PF02527">
    <property type="entry name" value="GidB"/>
    <property type="match status" value="1"/>
</dbReference>
<comment type="caution">
    <text evidence="6">Lacks conserved residue(s) required for the propagation of feature annotation.</text>
</comment>
<keyword evidence="3 6" id="KW-0489">Methyltransferase</keyword>
<evidence type="ECO:0000313" key="8">
    <source>
        <dbReference type="Proteomes" id="UP000199399"/>
    </source>
</evidence>
<dbReference type="OrthoDB" id="9808773at2"/>
<evidence type="ECO:0000313" key="7">
    <source>
        <dbReference type="EMBL" id="SDF17650.1"/>
    </source>
</evidence>
<comment type="subcellular location">
    <subcellularLocation>
        <location evidence="6">Cytoplasm</location>
    </subcellularLocation>
</comment>
<comment type="similarity">
    <text evidence="6">Belongs to the methyltransferase superfamily. RNA methyltransferase RsmG family.</text>
</comment>
<comment type="catalytic activity">
    <reaction evidence="6">
        <text>guanosine(527) in 16S rRNA + S-adenosyl-L-methionine = N(7)-methylguanosine(527) in 16S rRNA + S-adenosyl-L-homocysteine</text>
        <dbReference type="Rhea" id="RHEA:42732"/>
        <dbReference type="Rhea" id="RHEA-COMP:10209"/>
        <dbReference type="Rhea" id="RHEA-COMP:10210"/>
        <dbReference type="ChEBI" id="CHEBI:57856"/>
        <dbReference type="ChEBI" id="CHEBI:59789"/>
        <dbReference type="ChEBI" id="CHEBI:74269"/>
        <dbReference type="ChEBI" id="CHEBI:74480"/>
        <dbReference type="EC" id="2.1.1.170"/>
    </reaction>
</comment>
<dbReference type="PANTHER" id="PTHR31760">
    <property type="entry name" value="S-ADENOSYL-L-METHIONINE-DEPENDENT METHYLTRANSFERASES SUPERFAMILY PROTEIN"/>
    <property type="match status" value="1"/>
</dbReference>
<dbReference type="Proteomes" id="UP000199399">
    <property type="component" value="Unassembled WGS sequence"/>
</dbReference>
<dbReference type="EC" id="2.1.1.170" evidence="6"/>
<dbReference type="RefSeq" id="WP_093738843.1">
    <property type="nucleotide sequence ID" value="NZ_FNBP01000001.1"/>
</dbReference>
<dbReference type="SUPFAM" id="SSF53335">
    <property type="entry name" value="S-adenosyl-L-methionine-dependent methyltransferases"/>
    <property type="match status" value="1"/>
</dbReference>
<feature type="binding site" evidence="6">
    <location>
        <position position="71"/>
    </location>
    <ligand>
        <name>S-adenosyl-L-methionine</name>
        <dbReference type="ChEBI" id="CHEBI:59789"/>
    </ligand>
</feature>
<evidence type="ECO:0000256" key="5">
    <source>
        <dbReference type="ARBA" id="ARBA00022691"/>
    </source>
</evidence>
<dbReference type="STRING" id="218672.SAMN04489759_101516"/>
<dbReference type="PANTHER" id="PTHR31760:SF0">
    <property type="entry name" value="S-ADENOSYL-L-METHIONINE-DEPENDENT METHYLTRANSFERASES SUPERFAMILY PROTEIN"/>
    <property type="match status" value="1"/>
</dbReference>
<dbReference type="NCBIfam" id="TIGR00138">
    <property type="entry name" value="rsmG_gidB"/>
    <property type="match status" value="1"/>
</dbReference>
<keyword evidence="2 6" id="KW-0698">rRNA processing</keyword>
<dbReference type="InterPro" id="IPR029063">
    <property type="entry name" value="SAM-dependent_MTases_sf"/>
</dbReference>
<evidence type="ECO:0000256" key="3">
    <source>
        <dbReference type="ARBA" id="ARBA00022603"/>
    </source>
</evidence>
<keyword evidence="8" id="KW-1185">Reference proteome</keyword>
<proteinExistence type="inferred from homology"/>
<dbReference type="HAMAP" id="MF_00074">
    <property type="entry name" value="16SrRNA_methyltr_G"/>
    <property type="match status" value="1"/>
</dbReference>
<evidence type="ECO:0000256" key="4">
    <source>
        <dbReference type="ARBA" id="ARBA00022679"/>
    </source>
</evidence>
<feature type="binding site" evidence="6">
    <location>
        <position position="66"/>
    </location>
    <ligand>
        <name>S-adenosyl-L-methionine</name>
        <dbReference type="ChEBI" id="CHEBI:59789"/>
    </ligand>
</feature>
<feature type="binding site" evidence="6">
    <location>
        <position position="133"/>
    </location>
    <ligand>
        <name>S-adenosyl-L-methionine</name>
        <dbReference type="ChEBI" id="CHEBI:59789"/>
    </ligand>
</feature>
<evidence type="ECO:0000256" key="6">
    <source>
        <dbReference type="HAMAP-Rule" id="MF_00074"/>
    </source>
</evidence>
<gene>
    <name evidence="6" type="primary">rsmG</name>
    <name evidence="7" type="ORF">SAMN04489759_101516</name>
</gene>
<keyword evidence="4 6" id="KW-0808">Transferase</keyword>
<comment type="function">
    <text evidence="6">Specifically methylates the N7 position of guanine in position 527 of 16S rRNA.</text>
</comment>
<dbReference type="AlphaFoldDB" id="A0A1G7IYB2"/>
<organism evidence="7 8">
    <name type="scientific">Sulfitobacter delicatus</name>
    <dbReference type="NCBI Taxonomy" id="218672"/>
    <lineage>
        <taxon>Bacteria</taxon>
        <taxon>Pseudomonadati</taxon>
        <taxon>Pseudomonadota</taxon>
        <taxon>Alphaproteobacteria</taxon>
        <taxon>Rhodobacterales</taxon>
        <taxon>Roseobacteraceae</taxon>
        <taxon>Sulfitobacter</taxon>
    </lineage>
</organism>
<reference evidence="8" key="1">
    <citation type="submission" date="2016-10" db="EMBL/GenBank/DDBJ databases">
        <authorList>
            <person name="Varghese N."/>
            <person name="Submissions S."/>
        </authorList>
    </citation>
    <scope>NUCLEOTIDE SEQUENCE [LARGE SCALE GENOMIC DNA]</scope>
    <source>
        <strain evidence="8">DSM 16477</strain>
    </source>
</reference>
<dbReference type="EMBL" id="FNBP01000001">
    <property type="protein sequence ID" value="SDF17650.1"/>
    <property type="molecule type" value="Genomic_DNA"/>
</dbReference>
<dbReference type="GO" id="GO:0005829">
    <property type="term" value="C:cytosol"/>
    <property type="evidence" value="ECO:0007669"/>
    <property type="project" value="TreeGrafter"/>
</dbReference>
<sequence length="200" mass="22497">MSNPLPNVSRETSDQLHAYADLVRKWNPRINLVSKTSVNEFWERHILDSVQVYNIADSSGHWVDLGSGGGLPGIVVAILNDTEQKYTVSLVESDQRKCAFLRTAVREMGLNATIYTDRIELLPPQDADVLSARALSDLPKLLEFAERHLRPEGIAVFPKGETWKNEIARAESEWSFTYEAVPSTTNYDSAVLKIKDIIRV</sequence>
<evidence type="ECO:0000256" key="1">
    <source>
        <dbReference type="ARBA" id="ARBA00022490"/>
    </source>
</evidence>
<feature type="binding site" evidence="6">
    <location>
        <begin position="119"/>
        <end position="120"/>
    </location>
    <ligand>
        <name>S-adenosyl-L-methionine</name>
        <dbReference type="ChEBI" id="CHEBI:59789"/>
    </ligand>
</feature>
<dbReference type="PIRSF" id="PIRSF003078">
    <property type="entry name" value="GidB"/>
    <property type="match status" value="1"/>
</dbReference>
<keyword evidence="1 6" id="KW-0963">Cytoplasm</keyword>
<dbReference type="InterPro" id="IPR003682">
    <property type="entry name" value="rRNA_ssu_MeTfrase_G"/>
</dbReference>
<dbReference type="Gene3D" id="3.40.50.150">
    <property type="entry name" value="Vaccinia Virus protein VP39"/>
    <property type="match status" value="1"/>
</dbReference>
<evidence type="ECO:0000256" key="2">
    <source>
        <dbReference type="ARBA" id="ARBA00022552"/>
    </source>
</evidence>
<accession>A0A1G7IYB2</accession>
<keyword evidence="5 6" id="KW-0949">S-adenosyl-L-methionine</keyword>
<dbReference type="GO" id="GO:0070043">
    <property type="term" value="F:rRNA (guanine-N7-)-methyltransferase activity"/>
    <property type="evidence" value="ECO:0007669"/>
    <property type="project" value="UniProtKB-UniRule"/>
</dbReference>
<name>A0A1G7IYB2_9RHOB</name>